<dbReference type="InterPro" id="IPR036291">
    <property type="entry name" value="NAD(P)-bd_dom_sf"/>
</dbReference>
<gene>
    <name evidence="3" type="ORF">FHQ09_09170</name>
</gene>
<protein>
    <submittedName>
        <fullName evidence="3">SDR family oxidoreductase</fullName>
    </submittedName>
</protein>
<dbReference type="AlphaFoldDB" id="A0A5C4X392"/>
<proteinExistence type="inferred from homology"/>
<comment type="caution">
    <text evidence="3">The sequence shown here is derived from an EMBL/GenBank/DDBJ whole genome shotgun (WGS) entry which is preliminary data.</text>
</comment>
<evidence type="ECO:0000313" key="4">
    <source>
        <dbReference type="Proteomes" id="UP000314223"/>
    </source>
</evidence>
<sequence length="253" mass="25781">MVVVAEEKADGLRVLVTGASSGLGAAVVRRFSASGSHVAALARREAALDELAESGERVVSIVADVSDAAAAEDAVRRADATLGGLDVVVNAAGIAPSARLENLDSSAWTEVIDTNLSGAFYVSRASGLLMKSRQSGSIVNVASDLASMGAPDLVHYSASKAGVAGMSRALAAELAPYVRVNAISPGPIDTPMMRNGLDNSPDPKLALEDKLASVPLARFAEADEISHVIEFLAVHATFATGANWAVDGGTSAV</sequence>
<reference evidence="3 4" key="1">
    <citation type="submission" date="2019-06" db="EMBL/GenBank/DDBJ databases">
        <authorList>
            <person name="Mardanova A.M."/>
            <person name="Pudova D.S."/>
            <person name="Shagimardanova E.I."/>
            <person name="Gogoleva N.E."/>
            <person name="Lutfullin M.T."/>
            <person name="Hadieva G.F."/>
            <person name="Sharipova M.R."/>
        </authorList>
    </citation>
    <scope>NUCLEOTIDE SEQUENCE [LARGE SCALE GENOMIC DNA]</scope>
    <source>
        <strain evidence="3 4">MG-1</strain>
    </source>
</reference>
<dbReference type="FunFam" id="3.40.50.720:FF:000084">
    <property type="entry name" value="Short-chain dehydrogenase reductase"/>
    <property type="match status" value="1"/>
</dbReference>
<evidence type="ECO:0000256" key="1">
    <source>
        <dbReference type="ARBA" id="ARBA00006484"/>
    </source>
</evidence>
<accession>A0A5C4X392</accession>
<dbReference type="Gene3D" id="3.40.50.720">
    <property type="entry name" value="NAD(P)-binding Rossmann-like Domain"/>
    <property type="match status" value="1"/>
</dbReference>
<keyword evidence="2" id="KW-0560">Oxidoreductase</keyword>
<dbReference type="SUPFAM" id="SSF51735">
    <property type="entry name" value="NAD(P)-binding Rossmann-fold domains"/>
    <property type="match status" value="1"/>
</dbReference>
<dbReference type="GO" id="GO:0016616">
    <property type="term" value="F:oxidoreductase activity, acting on the CH-OH group of donors, NAD or NADP as acceptor"/>
    <property type="evidence" value="ECO:0007669"/>
    <property type="project" value="TreeGrafter"/>
</dbReference>
<dbReference type="InterPro" id="IPR020904">
    <property type="entry name" value="Sc_DH/Rdtase_CS"/>
</dbReference>
<dbReference type="Pfam" id="PF13561">
    <property type="entry name" value="adh_short_C2"/>
    <property type="match status" value="1"/>
</dbReference>
<name>A0A5C4X392_9MICO</name>
<dbReference type="PROSITE" id="PS00061">
    <property type="entry name" value="ADH_SHORT"/>
    <property type="match status" value="1"/>
</dbReference>
<dbReference type="Proteomes" id="UP000314223">
    <property type="component" value="Unassembled WGS sequence"/>
</dbReference>
<dbReference type="InterPro" id="IPR002347">
    <property type="entry name" value="SDR_fam"/>
</dbReference>
<evidence type="ECO:0000313" key="3">
    <source>
        <dbReference type="EMBL" id="TNM55356.1"/>
    </source>
</evidence>
<dbReference type="PANTHER" id="PTHR42760:SF133">
    <property type="entry name" value="3-OXOACYL-[ACYL-CARRIER-PROTEIN] REDUCTASE"/>
    <property type="match status" value="1"/>
</dbReference>
<comment type="similarity">
    <text evidence="1">Belongs to the short-chain dehydrogenases/reductases (SDR) family.</text>
</comment>
<evidence type="ECO:0000256" key="2">
    <source>
        <dbReference type="ARBA" id="ARBA00023002"/>
    </source>
</evidence>
<organism evidence="3 4">
    <name type="scientific">Brevibacterium sediminis</name>
    <dbReference type="NCBI Taxonomy" id="1857024"/>
    <lineage>
        <taxon>Bacteria</taxon>
        <taxon>Bacillati</taxon>
        <taxon>Actinomycetota</taxon>
        <taxon>Actinomycetes</taxon>
        <taxon>Micrococcales</taxon>
        <taxon>Brevibacteriaceae</taxon>
        <taxon>Brevibacterium</taxon>
    </lineage>
</organism>
<dbReference type="CDD" id="cd05233">
    <property type="entry name" value="SDR_c"/>
    <property type="match status" value="1"/>
</dbReference>
<dbReference type="PRINTS" id="PR00080">
    <property type="entry name" value="SDRFAMILY"/>
</dbReference>
<dbReference type="PRINTS" id="PR00081">
    <property type="entry name" value="GDHRDH"/>
</dbReference>
<dbReference type="PANTHER" id="PTHR42760">
    <property type="entry name" value="SHORT-CHAIN DEHYDROGENASES/REDUCTASES FAMILY MEMBER"/>
    <property type="match status" value="1"/>
</dbReference>
<dbReference type="EMBL" id="VDMQ01000004">
    <property type="protein sequence ID" value="TNM55356.1"/>
    <property type="molecule type" value="Genomic_DNA"/>
</dbReference>